<feature type="transmembrane region" description="Helical" evidence="1">
    <location>
        <begin position="7"/>
        <end position="27"/>
    </location>
</feature>
<sequence>MKAVNPFFTVFSFFNATVFLPIVVNGVRVLGLWYSPLADTGQVTFEIPFLIFVLVYALVSGVVGFLVFRMKKGRFILVHGPMRLRTVVRATLRDGFGRALVMTFFPSYFLSYLVVSGLLLIPNVNVSPYFHDLTTITYQAVGFPVFGGLLVFSPVQYLIGLANDVVLTLSLILSYYVTSLLYVSSNALKWAVPKSLRLSTYNTAAGFLTASIPSLGTIAGVCCLTPTAVNSLLYLLSGAYPAVTKGITWKYGTFMAGAWTGGILQALILFSPSLLGLVMLGLGVWQVSVISSLLVRRAVSIENSKPIQ</sequence>
<dbReference type="eggNOG" id="arCOG07341">
    <property type="taxonomic scope" value="Archaea"/>
</dbReference>
<feature type="transmembrane region" description="Helical" evidence="1">
    <location>
        <begin position="47"/>
        <end position="68"/>
    </location>
</feature>
<feature type="transmembrane region" description="Helical" evidence="1">
    <location>
        <begin position="166"/>
        <end position="184"/>
    </location>
</feature>
<accession>H2C4M4</accession>
<keyword evidence="1" id="KW-1133">Transmembrane helix</keyword>
<protein>
    <submittedName>
        <fullName evidence="2">Uncharacterized protein</fullName>
    </submittedName>
</protein>
<feature type="transmembrane region" description="Helical" evidence="1">
    <location>
        <begin position="141"/>
        <end position="159"/>
    </location>
</feature>
<dbReference type="Proteomes" id="UP000003980">
    <property type="component" value="Unassembled WGS sequence"/>
</dbReference>
<evidence type="ECO:0000256" key="1">
    <source>
        <dbReference type="SAM" id="Phobius"/>
    </source>
</evidence>
<reference evidence="2 3" key="1">
    <citation type="submission" date="2012-01" db="EMBL/GenBank/DDBJ databases">
        <title>Improved High-Quality Draft sequence of Metallosphaera yellowstonensis MK1.</title>
        <authorList>
            <consortium name="US DOE Joint Genome Institute"/>
            <person name="Lucas S."/>
            <person name="Han J."/>
            <person name="Cheng J.-F."/>
            <person name="Goodwin L."/>
            <person name="Pitluck S."/>
            <person name="Peters L."/>
            <person name="Teshima H."/>
            <person name="Detter J.C."/>
            <person name="Han C."/>
            <person name="Tapia R."/>
            <person name="Land M."/>
            <person name="Hauser L."/>
            <person name="Kyrpides N."/>
            <person name="Kozubal M."/>
            <person name="Macur R.E."/>
            <person name="Jay Z."/>
            <person name="Inskeep W."/>
            <person name="Woyke T."/>
        </authorList>
    </citation>
    <scope>NUCLEOTIDE SEQUENCE [LARGE SCALE GENOMIC DNA]</scope>
    <source>
        <strain evidence="2 3">MK1</strain>
    </source>
</reference>
<organism evidence="2 3">
    <name type="scientific">Metallosphaera yellowstonensis MK1</name>
    <dbReference type="NCBI Taxonomy" id="671065"/>
    <lineage>
        <taxon>Archaea</taxon>
        <taxon>Thermoproteota</taxon>
        <taxon>Thermoprotei</taxon>
        <taxon>Sulfolobales</taxon>
        <taxon>Sulfolobaceae</taxon>
        <taxon>Metallosphaera</taxon>
    </lineage>
</organism>
<feature type="transmembrane region" description="Helical" evidence="1">
    <location>
        <begin position="99"/>
        <end position="121"/>
    </location>
</feature>
<dbReference type="AlphaFoldDB" id="H2C4M4"/>
<feature type="transmembrane region" description="Helical" evidence="1">
    <location>
        <begin position="248"/>
        <end position="268"/>
    </location>
</feature>
<dbReference type="STRING" id="671065.MetMK1DRAFT_00015460"/>
<gene>
    <name evidence="2" type="ORF">MetMK1DRAFT_00015460</name>
</gene>
<feature type="transmembrane region" description="Helical" evidence="1">
    <location>
        <begin position="204"/>
        <end position="236"/>
    </location>
</feature>
<name>H2C4M4_9CREN</name>
<proteinExistence type="predicted"/>
<dbReference type="HOGENOM" id="CLU_910926_0_0_2"/>
<dbReference type="OrthoDB" id="43873at2157"/>
<evidence type="ECO:0000313" key="2">
    <source>
        <dbReference type="EMBL" id="EHP71042.1"/>
    </source>
</evidence>
<feature type="transmembrane region" description="Helical" evidence="1">
    <location>
        <begin position="274"/>
        <end position="295"/>
    </location>
</feature>
<keyword evidence="3" id="KW-1185">Reference proteome</keyword>
<evidence type="ECO:0000313" key="3">
    <source>
        <dbReference type="Proteomes" id="UP000003980"/>
    </source>
</evidence>
<keyword evidence="1" id="KW-0812">Transmembrane</keyword>
<keyword evidence="1" id="KW-0472">Membrane</keyword>
<dbReference type="EMBL" id="JH597761">
    <property type="protein sequence ID" value="EHP71042.1"/>
    <property type="molecule type" value="Genomic_DNA"/>
</dbReference>